<dbReference type="Pfam" id="PF00990">
    <property type="entry name" value="GGDEF"/>
    <property type="match status" value="1"/>
</dbReference>
<reference evidence="5" key="2">
    <citation type="journal article" date="2016" name="Int. J. Syst. Evol. Microbiol.">
        <title>Caldimicrobium thiodismutans sp. nov., a sulfur-disproportionating bacterium isolated from a hot spring.</title>
        <authorList>
            <person name="Kojima H."/>
            <person name="Umezawa K."/>
            <person name="Fukui M."/>
        </authorList>
    </citation>
    <scope>NUCLEOTIDE SEQUENCE [LARGE SCALE GENOMIC DNA]</scope>
    <source>
        <strain evidence="5">TF1</strain>
    </source>
</reference>
<evidence type="ECO:0000259" key="2">
    <source>
        <dbReference type="PROSITE" id="PS50887"/>
    </source>
</evidence>
<dbReference type="InterPro" id="IPR029787">
    <property type="entry name" value="Nucleotide_cyclase"/>
</dbReference>
<dbReference type="PANTHER" id="PTHR33525">
    <property type="match status" value="1"/>
</dbReference>
<dbReference type="SUPFAM" id="SSF109604">
    <property type="entry name" value="HD-domain/PDEase-like"/>
    <property type="match status" value="1"/>
</dbReference>
<evidence type="ECO:0000259" key="3">
    <source>
        <dbReference type="PROSITE" id="PS51833"/>
    </source>
</evidence>
<dbReference type="KEGG" id="cthi:THC_0964"/>
<feature type="domain" description="GGDEF" evidence="2">
    <location>
        <begin position="378"/>
        <end position="516"/>
    </location>
</feature>
<dbReference type="Gene3D" id="3.30.70.270">
    <property type="match status" value="1"/>
</dbReference>
<evidence type="ECO:0000313" key="4">
    <source>
        <dbReference type="EMBL" id="BAU23348.1"/>
    </source>
</evidence>
<evidence type="ECO:0008006" key="6">
    <source>
        <dbReference type="Google" id="ProtNLM"/>
    </source>
</evidence>
<dbReference type="InterPro" id="IPR000160">
    <property type="entry name" value="GGDEF_dom"/>
</dbReference>
<reference evidence="4 5" key="1">
    <citation type="journal article" date="2016" name="Int. J. Syst. Evol. Microbiol.">
        <title>Caldimicrobium thiodismutans sp. nov., a sulfur-disproportionating bacterium isolated from a hot spring, and emended description of the genus Caldimicrobium.</title>
        <authorList>
            <person name="Kojima H."/>
            <person name="Umezawa K."/>
            <person name="Fukui M."/>
        </authorList>
    </citation>
    <scope>NUCLEOTIDE SEQUENCE [LARGE SCALE GENOMIC DNA]</scope>
    <source>
        <strain evidence="4 5">TF1</strain>
    </source>
</reference>
<dbReference type="AlphaFoldDB" id="A0A0U5AMS4"/>
<feature type="coiled-coil region" evidence="1">
    <location>
        <begin position="291"/>
        <end position="336"/>
    </location>
</feature>
<protein>
    <recommendedName>
        <fullName evidence="6">GGDEF domain-containing protein</fullName>
    </recommendedName>
</protein>
<dbReference type="Proteomes" id="UP000068196">
    <property type="component" value="Chromosome"/>
</dbReference>
<dbReference type="RefSeq" id="WP_068514117.1">
    <property type="nucleotide sequence ID" value="NZ_AP014945.1"/>
</dbReference>
<name>A0A0U5AMS4_9BACT</name>
<keyword evidence="1" id="KW-0175">Coiled coil</keyword>
<proteinExistence type="predicted"/>
<dbReference type="SUPFAM" id="SSF55073">
    <property type="entry name" value="Nucleotide cyclase"/>
    <property type="match status" value="1"/>
</dbReference>
<dbReference type="Pfam" id="PF08668">
    <property type="entry name" value="HDOD"/>
    <property type="match status" value="1"/>
</dbReference>
<dbReference type="STRING" id="1653476.THC_0964"/>
<sequence length="521" mass="61610">MGALDELLKNENKNPPPFPDLGIKILQTLFTKTPREIEEVFQTEKEISRFLIEIANLPHFRKGAPPINDFRMASLVLGETTLHILALGLIAKKLMRSTFNEFSFPRFWSRALSQAVAMYFFADLVEDISKHLPLSAFLLDYGIIVMYHINPEKYLQVLHLKREGKPLLEAEREVFGVVHPEIGAEYFENYGLPRRFILNLLYHHSTDNTSLEVSPEIKKDLLLLQMIDEGVGSFFSRRREERWKRFKELAGTFLTDIEIDTFGEVFPSIVNTYFEIFGWNEFKLISHSKWLEEKERELKQLELTQKTKEEDLKLTIEEYKNKILELHLEKKDLEKTLDLLWLKFKERTILDELTEVYQESYFLKRLKEELLRAKRYRRTFSVLCVELEKLDEIGKKYGAGEEEKFLKEIAQNFQKLLRRVDITGRLRDWNRFWIILPETPSQGAMVVARKLLRKVEELYFRTYQLEASPFISVITYDPIKVDPKKEPSVETLIKLLEKGLDLLKSRKQNRVLLLRIEKDIE</sequence>
<dbReference type="NCBIfam" id="TIGR00254">
    <property type="entry name" value="GGDEF"/>
    <property type="match status" value="1"/>
</dbReference>
<evidence type="ECO:0000256" key="1">
    <source>
        <dbReference type="SAM" id="Coils"/>
    </source>
</evidence>
<dbReference type="InterPro" id="IPR013976">
    <property type="entry name" value="HDOD"/>
</dbReference>
<dbReference type="PANTHER" id="PTHR33525:SF3">
    <property type="entry name" value="RIBONUCLEASE Y"/>
    <property type="match status" value="1"/>
</dbReference>
<evidence type="ECO:0000313" key="5">
    <source>
        <dbReference type="Proteomes" id="UP000068196"/>
    </source>
</evidence>
<accession>A0A0U5AMS4</accession>
<keyword evidence="5" id="KW-1185">Reference proteome</keyword>
<dbReference type="InterPro" id="IPR052340">
    <property type="entry name" value="RNase_Y/CdgJ"/>
</dbReference>
<dbReference type="PROSITE" id="PS51833">
    <property type="entry name" value="HDOD"/>
    <property type="match status" value="1"/>
</dbReference>
<gene>
    <name evidence="4" type="ORF">THC_0964</name>
</gene>
<dbReference type="Gene3D" id="1.10.3210.10">
    <property type="entry name" value="Hypothetical protein af1432"/>
    <property type="match status" value="1"/>
</dbReference>
<dbReference type="PROSITE" id="PS50887">
    <property type="entry name" value="GGDEF"/>
    <property type="match status" value="1"/>
</dbReference>
<feature type="domain" description="HDOD" evidence="3">
    <location>
        <begin position="15"/>
        <end position="206"/>
    </location>
</feature>
<organism evidence="4 5">
    <name type="scientific">Caldimicrobium thiodismutans</name>
    <dbReference type="NCBI Taxonomy" id="1653476"/>
    <lineage>
        <taxon>Bacteria</taxon>
        <taxon>Pseudomonadati</taxon>
        <taxon>Thermodesulfobacteriota</taxon>
        <taxon>Thermodesulfobacteria</taxon>
        <taxon>Thermodesulfobacteriales</taxon>
        <taxon>Thermodesulfobacteriaceae</taxon>
        <taxon>Caldimicrobium</taxon>
    </lineage>
</organism>
<dbReference type="SMART" id="SM00267">
    <property type="entry name" value="GGDEF"/>
    <property type="match status" value="1"/>
</dbReference>
<dbReference type="EMBL" id="AP014945">
    <property type="protein sequence ID" value="BAU23348.1"/>
    <property type="molecule type" value="Genomic_DNA"/>
</dbReference>
<dbReference type="InterPro" id="IPR043128">
    <property type="entry name" value="Rev_trsase/Diguanyl_cyclase"/>
</dbReference>
<dbReference type="OrthoDB" id="9813903at2"/>